<dbReference type="Pfam" id="PF24463">
    <property type="entry name" value="DUF7577"/>
    <property type="match status" value="1"/>
</dbReference>
<dbReference type="RefSeq" id="WP_017036494.1">
    <property type="nucleotide sequence ID" value="NZ_AJYQ02000137.1"/>
</dbReference>
<protein>
    <recommendedName>
        <fullName evidence="4">RanBP2-type domain-containing protein</fullName>
    </recommendedName>
</protein>
<dbReference type="InterPro" id="IPR001876">
    <property type="entry name" value="Znf_RanBP2"/>
</dbReference>
<keyword evidence="3" id="KW-0862">Zinc</keyword>
<dbReference type="AlphaFoldDB" id="A0A1E5B9X0"/>
<organism evidence="5 6">
    <name type="scientific">Vibrio genomosp. F10 str. ZF-129</name>
    <dbReference type="NCBI Taxonomy" id="1187848"/>
    <lineage>
        <taxon>Bacteria</taxon>
        <taxon>Pseudomonadati</taxon>
        <taxon>Pseudomonadota</taxon>
        <taxon>Gammaproteobacteria</taxon>
        <taxon>Vibrionales</taxon>
        <taxon>Vibrionaceae</taxon>
        <taxon>Vibrio</taxon>
    </lineage>
</organism>
<dbReference type="Proteomes" id="UP000094741">
    <property type="component" value="Unassembled WGS sequence"/>
</dbReference>
<dbReference type="GO" id="GO:0008270">
    <property type="term" value="F:zinc ion binding"/>
    <property type="evidence" value="ECO:0007669"/>
    <property type="project" value="UniProtKB-KW"/>
</dbReference>
<dbReference type="InterPro" id="IPR055999">
    <property type="entry name" value="DUF7577"/>
</dbReference>
<evidence type="ECO:0000256" key="1">
    <source>
        <dbReference type="ARBA" id="ARBA00022723"/>
    </source>
</evidence>
<dbReference type="eggNOG" id="ENOG5032Y5P">
    <property type="taxonomic scope" value="Bacteria"/>
</dbReference>
<evidence type="ECO:0000313" key="5">
    <source>
        <dbReference type="EMBL" id="OEE30684.1"/>
    </source>
</evidence>
<evidence type="ECO:0000313" key="6">
    <source>
        <dbReference type="Proteomes" id="UP000094741"/>
    </source>
</evidence>
<keyword evidence="1" id="KW-0479">Metal-binding</keyword>
<reference evidence="5 6" key="1">
    <citation type="journal article" date="2012" name="Science">
        <title>Ecological populations of bacteria act as socially cohesive units of antibiotic production and resistance.</title>
        <authorList>
            <person name="Cordero O.X."/>
            <person name="Wildschutte H."/>
            <person name="Kirkup B."/>
            <person name="Proehl S."/>
            <person name="Ngo L."/>
            <person name="Hussain F."/>
            <person name="Le Roux F."/>
            <person name="Mincer T."/>
            <person name="Polz M.F."/>
        </authorList>
    </citation>
    <scope>NUCLEOTIDE SEQUENCE [LARGE SCALE GENOMIC DNA]</scope>
    <source>
        <strain evidence="5 6">ZF-129</strain>
    </source>
</reference>
<dbReference type="STRING" id="1187848.A1QO_15240"/>
<evidence type="ECO:0000256" key="2">
    <source>
        <dbReference type="ARBA" id="ARBA00022771"/>
    </source>
</evidence>
<proteinExistence type="predicted"/>
<feature type="domain" description="RanBP2-type" evidence="4">
    <location>
        <begin position="77"/>
        <end position="96"/>
    </location>
</feature>
<keyword evidence="2" id="KW-0863">Zinc-finger</keyword>
<sequence>MKLIYTCENQFLITNAKNIIDALGIETFIKNEFSTGAVGEISAFDCWPELWVVDDTDFETAVLAIESMIKPKNTSTWVCLHCKEVNEPAFELCWKCQHDA</sequence>
<dbReference type="EMBL" id="AJYQ02000137">
    <property type="protein sequence ID" value="OEE30684.1"/>
    <property type="molecule type" value="Genomic_DNA"/>
</dbReference>
<evidence type="ECO:0000259" key="4">
    <source>
        <dbReference type="PROSITE" id="PS01358"/>
    </source>
</evidence>
<evidence type="ECO:0000256" key="3">
    <source>
        <dbReference type="ARBA" id="ARBA00022833"/>
    </source>
</evidence>
<comment type="caution">
    <text evidence="5">The sequence shown here is derived from an EMBL/GenBank/DDBJ whole genome shotgun (WGS) entry which is preliminary data.</text>
</comment>
<dbReference type="Pfam" id="PF09413">
    <property type="entry name" value="DUF2007"/>
    <property type="match status" value="1"/>
</dbReference>
<dbReference type="OrthoDB" id="9814654at2"/>
<name>A0A1E5B9X0_9VIBR</name>
<dbReference type="PROSITE" id="PS01358">
    <property type="entry name" value="ZF_RANBP2_1"/>
    <property type="match status" value="1"/>
</dbReference>
<gene>
    <name evidence="5" type="ORF">A1QO_15240</name>
</gene>
<accession>A0A1E5B9X0</accession>
<dbReference type="InterPro" id="IPR018551">
    <property type="entry name" value="DUF2007"/>
</dbReference>